<evidence type="ECO:0000256" key="6">
    <source>
        <dbReference type="ARBA" id="ARBA00022840"/>
    </source>
</evidence>
<feature type="region of interest" description="Disordered" evidence="12">
    <location>
        <begin position="247"/>
        <end position="276"/>
    </location>
</feature>
<dbReference type="InterPro" id="IPR014001">
    <property type="entry name" value="Helicase_ATP-bd"/>
</dbReference>
<feature type="short sequence motif" description="Q motif" evidence="10">
    <location>
        <begin position="20"/>
        <end position="49"/>
    </location>
</feature>
<evidence type="ECO:0000259" key="14">
    <source>
        <dbReference type="PROSITE" id="PS51194"/>
    </source>
</evidence>
<accession>A0A1R3KAC2</accession>
<evidence type="ECO:0000256" key="10">
    <source>
        <dbReference type="PROSITE-ProRule" id="PRU00552"/>
    </source>
</evidence>
<keyword evidence="6" id="KW-0067">ATP-binding</keyword>
<protein>
    <recommendedName>
        <fullName evidence="1">RNA helicase</fullName>
        <ecNumber evidence="1">3.6.4.13</ecNumber>
    </recommendedName>
</protein>
<feature type="domain" description="Helicase C-terminal" evidence="14">
    <location>
        <begin position="283"/>
        <end position="472"/>
    </location>
</feature>
<dbReference type="GO" id="GO:0003724">
    <property type="term" value="F:RNA helicase activity"/>
    <property type="evidence" value="ECO:0007669"/>
    <property type="project" value="UniProtKB-EC"/>
</dbReference>
<dbReference type="InterPro" id="IPR000629">
    <property type="entry name" value="RNA-helicase_DEAD-box_CS"/>
</dbReference>
<dbReference type="PANTHER" id="PTHR47926:SF347">
    <property type="entry name" value="PENTATRICOPEPTIDE REPEAT-CONTAINING PROTEIN"/>
    <property type="match status" value="1"/>
</dbReference>
<keyword evidence="3" id="KW-0547">Nucleotide-binding</keyword>
<keyword evidence="4" id="KW-0378">Hydrolase</keyword>
<keyword evidence="5" id="KW-0347">Helicase</keyword>
<dbReference type="InterPro" id="IPR011545">
    <property type="entry name" value="DEAD/DEAH_box_helicase_dom"/>
</dbReference>
<dbReference type="FunFam" id="1.25.40.10:FF:000031">
    <property type="entry name" value="Pentatricopeptide repeat-containing protein mitochondrial"/>
    <property type="match status" value="1"/>
</dbReference>
<evidence type="ECO:0000256" key="2">
    <source>
        <dbReference type="ARBA" id="ARBA00022737"/>
    </source>
</evidence>
<dbReference type="PROSITE" id="PS51375">
    <property type="entry name" value="PPR"/>
    <property type="match status" value="9"/>
</dbReference>
<evidence type="ECO:0000259" key="13">
    <source>
        <dbReference type="PROSITE" id="PS51192"/>
    </source>
</evidence>
<evidence type="ECO:0000256" key="8">
    <source>
        <dbReference type="ARBA" id="ARBA00037933"/>
    </source>
</evidence>
<evidence type="ECO:0000256" key="5">
    <source>
        <dbReference type="ARBA" id="ARBA00022806"/>
    </source>
</evidence>
<feature type="repeat" description="PPR" evidence="11">
    <location>
        <begin position="754"/>
        <end position="788"/>
    </location>
</feature>
<dbReference type="SUPFAM" id="SSF52540">
    <property type="entry name" value="P-loop containing nucleoside triphosphate hydrolases"/>
    <property type="match status" value="2"/>
</dbReference>
<dbReference type="PROSITE" id="PS51194">
    <property type="entry name" value="HELICASE_CTER"/>
    <property type="match status" value="1"/>
</dbReference>
<dbReference type="EMBL" id="AWUE01014348">
    <property type="protein sequence ID" value="OMP03989.1"/>
    <property type="molecule type" value="Genomic_DNA"/>
</dbReference>
<dbReference type="CDD" id="cd18787">
    <property type="entry name" value="SF2_C_DEAD"/>
    <property type="match status" value="1"/>
</dbReference>
<feature type="repeat" description="PPR" evidence="11">
    <location>
        <begin position="1193"/>
        <end position="1228"/>
    </location>
</feature>
<comment type="caution">
    <text evidence="16">The sequence shown here is derived from an EMBL/GenBank/DDBJ whole genome shotgun (WGS) entry which is preliminary data.</text>
</comment>
<dbReference type="FunFam" id="1.25.40.10:FF:000285">
    <property type="entry name" value="Pentatricopeptide repeat-containing protein, chloroplastic"/>
    <property type="match status" value="1"/>
</dbReference>
<dbReference type="PROSITE" id="PS00039">
    <property type="entry name" value="DEAD_ATP_HELICASE"/>
    <property type="match status" value="1"/>
</dbReference>
<evidence type="ECO:0000259" key="15">
    <source>
        <dbReference type="PROSITE" id="PS51195"/>
    </source>
</evidence>
<dbReference type="InterPro" id="IPR025313">
    <property type="entry name" value="SPB4-like_CTE"/>
</dbReference>
<dbReference type="GO" id="GO:0005634">
    <property type="term" value="C:nucleus"/>
    <property type="evidence" value="ECO:0007669"/>
    <property type="project" value="UniProtKB-ARBA"/>
</dbReference>
<dbReference type="SMART" id="SM00490">
    <property type="entry name" value="HELICc"/>
    <property type="match status" value="1"/>
</dbReference>
<dbReference type="InterPro" id="IPR002885">
    <property type="entry name" value="PPR_rpt"/>
</dbReference>
<evidence type="ECO:0000256" key="7">
    <source>
        <dbReference type="ARBA" id="ARBA00022884"/>
    </source>
</evidence>
<feature type="repeat" description="PPR" evidence="11">
    <location>
        <begin position="620"/>
        <end position="654"/>
    </location>
</feature>
<dbReference type="GO" id="GO:0003723">
    <property type="term" value="F:RNA binding"/>
    <property type="evidence" value="ECO:0007669"/>
    <property type="project" value="UniProtKB-KW"/>
</dbReference>
<dbReference type="PROSITE" id="PS51192">
    <property type="entry name" value="HELICASE_ATP_BIND_1"/>
    <property type="match status" value="1"/>
</dbReference>
<dbReference type="InterPro" id="IPR011990">
    <property type="entry name" value="TPR-like_helical_dom_sf"/>
</dbReference>
<dbReference type="STRING" id="93759.A0A1R3KAC2"/>
<sequence length="1385" mass="156200">MSKKSNTQTKSKESEVFASCSFSSLGLHSTLCDQLRERLGFEAPTLVQAQAIPVILSGRHVLVNAETGSGKTIAYLAPIIHHLQGYNPRIERAHGTFALVLVPTRELCMQVYEILQKLLHRFHWIVPGYVMGGENRNKEKARLRKGISILIATPGRLLDHLKHTSSFVHKNLRWIIFDEADRILELGFGKDIEEILDLLGSRTDDSAGKKTSSETQRQNLLLSATLNEKVNHLAKISLENPIMIGLDNTKMQPDSSLNRTGSLGSDEDEELDNSSGDYKLPSQLVQRYVKVPCGSRLAILLSILKHLFEREASYKIVVFFSTCDAVDFHYTLLSAFQWSPYSQFEAENKEIFLRCKTFRLHGNMKQEDRRTTFSAFKTEKSALLLSTDVAARGLDFPKVRCIIQYDSPGEATEYVHRVGRTARLGERGESLLFLQPIEVDYLQDLEKHGVSLTEYPLPKILDSFPLHGQTRHVKKFVSLESHPWVVSLQKELESYILAEPKIKKLAKDAFCSWVRAYTAHRGELKKSCCNNAEMHPTVRLSRQLSNLESSHLSPALLNSNIKAFIQHGQFTKALQLYSLSPLTATQFTFPSLLKASTFLSNLTYGKTLHSTIIQLGLHFDPFITTSLINMYVKCGSLSYAVNVFEKMIQRENSVQDVTLWNSLLDGYFKFGQIKEGLAHFYKMQVFGVLSDAYSLSILLGVLGYKKGKEIHGYIVRNMFKSDSILETSLIDMYSSCSRIMEAWTVFDHLEDKSNVVVWNVIIGGFFENGLWEWSLKLYSLMKGENVKLVSESLSSTLSACAYGDFVDFGRQVHCDLIKLGFESNPFVYTSLLSMYGKCHFVEDAEKVFKQVFDKGIEVWNAMISTFVCNGYFYAAFEVYNKMRYNVRTLDSFTMSNVLSCSSMIGIYNVGRSVHAELIKRPIESSVPVQSALLTMYCKCGSVEDANSVLGTMKEKDVVAWGSVISGFCQNRKFREALDYFRRMDADEVRPDSDIMSSVISACTGLENVDLGCMIHGYVIKSGLDPDVYVANSLVDMYSKCGFPDMAENVFSHMPHKNLVAWNSMISCYCRNGLPDQSIKLFSEIVQHGFYPDSVSITSVLAAVSSISALLSGKIIHGYLIRLEIQSDIHLENALIDMYIKCGLLNYAEYIFQSMSQKDVVTWNCMIDGYGSHGDCLRALSLYDKMRNHGITPDDVTFLSLISSCNHAGLVDEGQNIFQSMTVEHGVEPKMEHYVNIVDLLGRAGRLEDAYNFVKTMPMEPDRSVWLSLLCACRAHSNVELGEMAAHNLLKVEPSRGSNYVQLLHLYGEAELWDKAANIRATMKQKGLKKNPGCSWIELQDRVNVFFSGDSSSLRTIEIYEILHSLGRNMEKKECDREIVEADLDV</sequence>
<dbReference type="PANTHER" id="PTHR47926">
    <property type="entry name" value="PENTATRICOPEPTIDE REPEAT-CONTAINING PROTEIN"/>
    <property type="match status" value="1"/>
</dbReference>
<dbReference type="GO" id="GO:0005524">
    <property type="term" value="F:ATP binding"/>
    <property type="evidence" value="ECO:0007669"/>
    <property type="project" value="UniProtKB-KW"/>
</dbReference>
<dbReference type="GO" id="GO:0009451">
    <property type="term" value="P:RNA modification"/>
    <property type="evidence" value="ECO:0007669"/>
    <property type="project" value="InterPro"/>
</dbReference>
<dbReference type="Gene3D" id="1.25.40.10">
    <property type="entry name" value="Tetratricopeptide repeat domain"/>
    <property type="match status" value="7"/>
</dbReference>
<feature type="domain" description="Helicase ATP-binding" evidence="13">
    <location>
        <begin position="52"/>
        <end position="244"/>
    </location>
</feature>
<dbReference type="NCBIfam" id="TIGR00756">
    <property type="entry name" value="PPR"/>
    <property type="match status" value="5"/>
</dbReference>
<dbReference type="Proteomes" id="UP000187203">
    <property type="component" value="Unassembled WGS sequence"/>
</dbReference>
<dbReference type="EC" id="3.6.4.13" evidence="1"/>
<reference evidence="17" key="1">
    <citation type="submission" date="2013-09" db="EMBL/GenBank/DDBJ databases">
        <title>Corchorus olitorius genome sequencing.</title>
        <authorList>
            <person name="Alam M."/>
            <person name="Haque M.S."/>
            <person name="Islam M.S."/>
            <person name="Emdad E.M."/>
            <person name="Islam M.M."/>
            <person name="Ahmed B."/>
            <person name="Halim A."/>
            <person name="Hossen Q.M.M."/>
            <person name="Hossain M.Z."/>
            <person name="Ahmed R."/>
            <person name="Khan M.M."/>
            <person name="Islam R."/>
            <person name="Rashid M.M."/>
            <person name="Khan S.A."/>
            <person name="Rahman M.S."/>
            <person name="Alam M."/>
            <person name="Yahiya A.S."/>
            <person name="Khan M.S."/>
            <person name="Azam M.S."/>
            <person name="Haque T."/>
            <person name="Lashkar M.Z.H."/>
            <person name="Akhand A.I."/>
            <person name="Morshed G."/>
            <person name="Roy S."/>
            <person name="Uddin K.S."/>
            <person name="Rabeya T."/>
            <person name="Hossain A.S."/>
            <person name="Chowdhury A."/>
            <person name="Snigdha A.R."/>
            <person name="Mortoza M.S."/>
            <person name="Matin S.A."/>
            <person name="Hoque S.M.E."/>
            <person name="Islam M.K."/>
            <person name="Roy D.K."/>
            <person name="Haider R."/>
            <person name="Moosa M.M."/>
            <person name="Elias S.M."/>
            <person name="Hasan A.M."/>
            <person name="Jahan S."/>
            <person name="Shafiuddin M."/>
            <person name="Mahmood N."/>
            <person name="Shommy N.S."/>
        </authorList>
    </citation>
    <scope>NUCLEOTIDE SEQUENCE [LARGE SCALE GENOMIC DNA]</scope>
    <source>
        <strain evidence="17">cv. O-4</strain>
    </source>
</reference>
<organism evidence="16 17">
    <name type="scientific">Corchorus olitorius</name>
    <dbReference type="NCBI Taxonomy" id="93759"/>
    <lineage>
        <taxon>Eukaryota</taxon>
        <taxon>Viridiplantae</taxon>
        <taxon>Streptophyta</taxon>
        <taxon>Embryophyta</taxon>
        <taxon>Tracheophyta</taxon>
        <taxon>Spermatophyta</taxon>
        <taxon>Magnoliopsida</taxon>
        <taxon>eudicotyledons</taxon>
        <taxon>Gunneridae</taxon>
        <taxon>Pentapetalae</taxon>
        <taxon>rosids</taxon>
        <taxon>malvids</taxon>
        <taxon>Malvales</taxon>
        <taxon>Malvaceae</taxon>
        <taxon>Grewioideae</taxon>
        <taxon>Apeibeae</taxon>
        <taxon>Corchorus</taxon>
    </lineage>
</organism>
<dbReference type="InterPro" id="IPR014014">
    <property type="entry name" value="RNA_helicase_DEAD_Q_motif"/>
</dbReference>
<dbReference type="OrthoDB" id="1887476at2759"/>
<dbReference type="FunFam" id="3.40.50.300:FF:001399">
    <property type="entry name" value="RNA helicase"/>
    <property type="match status" value="1"/>
</dbReference>
<dbReference type="InterPro" id="IPR027417">
    <property type="entry name" value="P-loop_NTPase"/>
</dbReference>
<dbReference type="SMART" id="SM00487">
    <property type="entry name" value="DEXDc"/>
    <property type="match status" value="1"/>
</dbReference>
<feature type="repeat" description="PPR" evidence="11">
    <location>
        <begin position="956"/>
        <end position="990"/>
    </location>
</feature>
<feature type="domain" description="DEAD-box RNA helicase Q" evidence="15">
    <location>
        <begin position="20"/>
        <end position="49"/>
    </location>
</feature>
<evidence type="ECO:0000256" key="4">
    <source>
        <dbReference type="ARBA" id="ARBA00022801"/>
    </source>
</evidence>
<dbReference type="GO" id="GO:0016787">
    <property type="term" value="F:hydrolase activity"/>
    <property type="evidence" value="ECO:0007669"/>
    <property type="project" value="UniProtKB-KW"/>
</dbReference>
<dbReference type="Pfam" id="PF20431">
    <property type="entry name" value="E_motif"/>
    <property type="match status" value="1"/>
</dbReference>
<dbReference type="SMART" id="SM01178">
    <property type="entry name" value="DUF4217"/>
    <property type="match status" value="1"/>
</dbReference>
<feature type="compositionally biased region" description="Polar residues" evidence="12">
    <location>
        <begin position="249"/>
        <end position="263"/>
    </location>
</feature>
<dbReference type="FunFam" id="1.25.40.10:FF:000280">
    <property type="entry name" value="Pentatricopeptide repeat-containing protein"/>
    <property type="match status" value="1"/>
</dbReference>
<dbReference type="CDD" id="cd17949">
    <property type="entry name" value="DEADc_DDX31"/>
    <property type="match status" value="1"/>
</dbReference>
<dbReference type="FunFam" id="1.25.40.10:FF:000073">
    <property type="entry name" value="Pentatricopeptide repeat-containing protein chloroplastic"/>
    <property type="match status" value="1"/>
</dbReference>
<keyword evidence="7" id="KW-0694">RNA-binding</keyword>
<feature type="repeat" description="PPR" evidence="11">
    <location>
        <begin position="1057"/>
        <end position="1091"/>
    </location>
</feature>
<evidence type="ECO:0000256" key="3">
    <source>
        <dbReference type="ARBA" id="ARBA00022741"/>
    </source>
</evidence>
<feature type="repeat" description="PPR" evidence="11">
    <location>
        <begin position="656"/>
        <end position="690"/>
    </location>
</feature>
<keyword evidence="2" id="KW-0677">Repeat</keyword>
<feature type="repeat" description="PPR" evidence="11">
    <location>
        <begin position="824"/>
        <end position="858"/>
    </location>
</feature>
<dbReference type="Pfam" id="PF00270">
    <property type="entry name" value="DEAD"/>
    <property type="match status" value="1"/>
</dbReference>
<evidence type="ECO:0000256" key="9">
    <source>
        <dbReference type="ARBA" id="ARBA00061659"/>
    </source>
</evidence>
<comment type="similarity">
    <text evidence="8">Belongs to the DEAD box helicase family. DDX31/DBP7 subfamily.</text>
</comment>
<evidence type="ECO:0000256" key="1">
    <source>
        <dbReference type="ARBA" id="ARBA00012552"/>
    </source>
</evidence>
<dbReference type="PROSITE" id="PS51195">
    <property type="entry name" value="Q_MOTIF"/>
    <property type="match status" value="1"/>
</dbReference>
<keyword evidence="17" id="KW-1185">Reference proteome</keyword>
<name>A0A1R3KAC2_9ROSI</name>
<dbReference type="Pfam" id="PF00271">
    <property type="entry name" value="Helicase_C"/>
    <property type="match status" value="1"/>
</dbReference>
<dbReference type="InterPro" id="IPR046960">
    <property type="entry name" value="PPR_At4g14850-like_plant"/>
</dbReference>
<evidence type="ECO:0000313" key="17">
    <source>
        <dbReference type="Proteomes" id="UP000187203"/>
    </source>
</evidence>
<dbReference type="Gene3D" id="3.40.50.300">
    <property type="entry name" value="P-loop containing nucleotide triphosphate hydrolases"/>
    <property type="match status" value="2"/>
</dbReference>
<gene>
    <name evidence="16" type="ORF">COLO4_10035</name>
</gene>
<feature type="repeat" description="PPR" evidence="11">
    <location>
        <begin position="1158"/>
        <end position="1192"/>
    </location>
</feature>
<evidence type="ECO:0000256" key="11">
    <source>
        <dbReference type="PROSITE-ProRule" id="PRU00708"/>
    </source>
</evidence>
<evidence type="ECO:0000313" key="16">
    <source>
        <dbReference type="EMBL" id="OMP03989.1"/>
    </source>
</evidence>
<dbReference type="Pfam" id="PF13041">
    <property type="entry name" value="PPR_2"/>
    <property type="match status" value="2"/>
</dbReference>
<evidence type="ECO:0000256" key="12">
    <source>
        <dbReference type="SAM" id="MobiDB-lite"/>
    </source>
</evidence>
<dbReference type="InterPro" id="IPR001650">
    <property type="entry name" value="Helicase_C-like"/>
</dbReference>
<dbReference type="InterPro" id="IPR046848">
    <property type="entry name" value="E_motif"/>
</dbReference>
<feature type="repeat" description="PPR" evidence="11">
    <location>
        <begin position="1026"/>
        <end position="1056"/>
    </location>
</feature>
<comment type="similarity">
    <text evidence="9">Belongs to the PPR family. PCMP-E subfamily.</text>
</comment>
<dbReference type="Pfam" id="PF01535">
    <property type="entry name" value="PPR"/>
    <property type="match status" value="7"/>
</dbReference>
<proteinExistence type="inferred from homology"/>